<proteinExistence type="predicted"/>
<name>A0A330M374_9GAMM</name>
<evidence type="ECO:0000313" key="2">
    <source>
        <dbReference type="Proteomes" id="UP000250123"/>
    </source>
</evidence>
<protein>
    <submittedName>
        <fullName evidence="1">Uncharacterized protein</fullName>
    </submittedName>
</protein>
<dbReference type="EMBL" id="LS483452">
    <property type="protein sequence ID" value="SQH76465.1"/>
    <property type="molecule type" value="Genomic_DNA"/>
</dbReference>
<reference evidence="2" key="1">
    <citation type="submission" date="2018-06" db="EMBL/GenBank/DDBJ databases">
        <authorList>
            <person name="Cea G.-C."/>
            <person name="William W."/>
        </authorList>
    </citation>
    <scope>NUCLEOTIDE SEQUENCE [LARGE SCALE GENOMIC DNA]</scope>
    <source>
        <strain evidence="2">DB21MT-2</strain>
    </source>
</reference>
<dbReference type="KEGG" id="sbk:SHEWBE_2502"/>
<accession>A0A330M374</accession>
<sequence>MDRLQEAAEIAERLHSELGALRHHFNVSESLRDVPNLNDQFAESRFWPQIDRHLLTALSISLYKIIELYEKYQSVLPDAPKEQLKSIYKELVGLGVRDFRNQFCGHIQDHKTKKPITDEQVDLHFSKLLAGRTINEIAQWIWDVNHNEDGTGSCLSGRLESIANKIYEDKEIKGS</sequence>
<dbReference type="Proteomes" id="UP000250123">
    <property type="component" value="Chromosome SHEWBE"/>
</dbReference>
<gene>
    <name evidence="1" type="ORF">SHEWBE_2502</name>
</gene>
<dbReference type="RefSeq" id="WP_112352651.1">
    <property type="nucleotide sequence ID" value="NZ_LS483452.1"/>
</dbReference>
<evidence type="ECO:0000313" key="1">
    <source>
        <dbReference type="EMBL" id="SQH76465.1"/>
    </source>
</evidence>
<organism evidence="1 2">
    <name type="scientific">Shewanella benthica</name>
    <dbReference type="NCBI Taxonomy" id="43661"/>
    <lineage>
        <taxon>Bacteria</taxon>
        <taxon>Pseudomonadati</taxon>
        <taxon>Pseudomonadota</taxon>
        <taxon>Gammaproteobacteria</taxon>
        <taxon>Alteromonadales</taxon>
        <taxon>Shewanellaceae</taxon>
        <taxon>Shewanella</taxon>
    </lineage>
</organism>
<dbReference type="Gene3D" id="1.20.120.1060">
    <property type="match status" value="1"/>
</dbReference>
<dbReference type="AlphaFoldDB" id="A0A330M374"/>